<evidence type="ECO:0000313" key="3">
    <source>
        <dbReference type="EMBL" id="TWA88989.1"/>
    </source>
</evidence>
<evidence type="ECO:0000256" key="1">
    <source>
        <dbReference type="SAM" id="MobiDB-lite"/>
    </source>
</evidence>
<gene>
    <name evidence="3" type="ORF">FBZ96_1225</name>
</gene>
<dbReference type="NCBIfam" id="NF033859">
    <property type="entry name" value="SMEK_N"/>
    <property type="match status" value="1"/>
</dbReference>
<dbReference type="InterPro" id="IPR047740">
    <property type="entry name" value="SMEK_dom"/>
</dbReference>
<feature type="region of interest" description="Disordered" evidence="1">
    <location>
        <begin position="265"/>
        <end position="284"/>
    </location>
</feature>
<sequence length="284" mass="31990">MNRTLGLSLTNLNAERSNNPGLDLGDVKSGWAFQVTADKSSAKVNATLEKIDGDQRKAYPNIRILVIGEKQGSYTLTGEPYEGSKFTPDMVWDFNDVCSRIMSLSIDSLADLADYISRETRRVRIELEFPDEEGRFPTNIDHLIEAVPKPQLSRGAKMVAHLSAKGEFLDSNDTEEAIKTLSAKLASLPRLTREVFKFLVERRDDQTAGTTDDFRIADPKLRRLYRGDDLNGDLALLEEAGLIDGNEPDEPRGAPYWRIYFPRQKSRFSPSPDRLPQRYESGFA</sequence>
<accession>A0A560CVU8</accession>
<evidence type="ECO:0000259" key="2">
    <source>
        <dbReference type="Pfam" id="PF21941"/>
    </source>
</evidence>
<proteinExistence type="predicted"/>
<dbReference type="Proteomes" id="UP000319949">
    <property type="component" value="Unassembled WGS sequence"/>
</dbReference>
<evidence type="ECO:0000313" key="4">
    <source>
        <dbReference type="Proteomes" id="UP000319949"/>
    </source>
</evidence>
<comment type="caution">
    <text evidence="3">The sequence shown here is derived from an EMBL/GenBank/DDBJ whole genome shotgun (WGS) entry which is preliminary data.</text>
</comment>
<dbReference type="AlphaFoldDB" id="A0A560CVU8"/>
<organism evidence="3 4">
    <name type="scientific">Bradyrhizobium stylosanthis</name>
    <dbReference type="NCBI Taxonomy" id="1803665"/>
    <lineage>
        <taxon>Bacteria</taxon>
        <taxon>Pseudomonadati</taxon>
        <taxon>Pseudomonadota</taxon>
        <taxon>Alphaproteobacteria</taxon>
        <taxon>Hyphomicrobiales</taxon>
        <taxon>Nitrobacteraceae</taxon>
        <taxon>Bradyrhizobium</taxon>
    </lineage>
</organism>
<keyword evidence="4" id="KW-1185">Reference proteome</keyword>
<dbReference type="Pfam" id="PF21941">
    <property type="entry name" value="SMEK_N"/>
    <property type="match status" value="1"/>
</dbReference>
<reference evidence="3 4" key="1">
    <citation type="submission" date="2019-06" db="EMBL/GenBank/DDBJ databases">
        <title>Genomic Encyclopedia of Type Strains, Phase IV (KMG-V): Genome sequencing to study the core and pangenomes of soil and plant-associated prokaryotes.</title>
        <authorList>
            <person name="Whitman W."/>
        </authorList>
    </citation>
    <scope>NUCLEOTIDE SEQUENCE [LARGE SCALE GENOMIC DNA]</scope>
    <source>
        <strain evidence="3 4">BR 510</strain>
    </source>
</reference>
<protein>
    <recommendedName>
        <fullName evidence="2">SMEK domain-containing protein</fullName>
    </recommendedName>
</protein>
<name>A0A560CVU8_9BRAD</name>
<dbReference type="EMBL" id="VITK01000022">
    <property type="protein sequence ID" value="TWA88989.1"/>
    <property type="molecule type" value="Genomic_DNA"/>
</dbReference>
<feature type="domain" description="SMEK" evidence="2">
    <location>
        <begin position="2"/>
        <end position="101"/>
    </location>
</feature>